<evidence type="ECO:0000259" key="1">
    <source>
        <dbReference type="Pfam" id="PF18545"/>
    </source>
</evidence>
<accession>A0ABD6CGG0</accession>
<dbReference type="Pfam" id="PF18545">
    <property type="entry name" value="HalOD1"/>
    <property type="match status" value="1"/>
</dbReference>
<comment type="caution">
    <text evidence="2">The sequence shown here is derived from an EMBL/GenBank/DDBJ whole genome shotgun (WGS) entry which is preliminary data.</text>
</comment>
<gene>
    <name evidence="2" type="ORF">ACFR9U_20145</name>
</gene>
<feature type="domain" description="Halobacterial output" evidence="1">
    <location>
        <begin position="15"/>
        <end position="84"/>
    </location>
</feature>
<reference evidence="2 3" key="1">
    <citation type="journal article" date="2019" name="Int. J. Syst. Evol. Microbiol.">
        <title>The Global Catalogue of Microorganisms (GCM) 10K type strain sequencing project: providing services to taxonomists for standard genome sequencing and annotation.</title>
        <authorList>
            <consortium name="The Broad Institute Genomics Platform"/>
            <consortium name="The Broad Institute Genome Sequencing Center for Infectious Disease"/>
            <person name="Wu L."/>
            <person name="Ma J."/>
        </authorList>
    </citation>
    <scope>NUCLEOTIDE SEQUENCE [LARGE SCALE GENOMIC DNA]</scope>
    <source>
        <strain evidence="2 3">CGMCC 1.12125</strain>
    </source>
</reference>
<organism evidence="2 3">
    <name type="scientific">Halorientalis brevis</name>
    <dbReference type="NCBI Taxonomy" id="1126241"/>
    <lineage>
        <taxon>Archaea</taxon>
        <taxon>Methanobacteriati</taxon>
        <taxon>Methanobacteriota</taxon>
        <taxon>Stenosarchaea group</taxon>
        <taxon>Halobacteria</taxon>
        <taxon>Halobacteriales</taxon>
        <taxon>Haloarculaceae</taxon>
        <taxon>Halorientalis</taxon>
    </lineage>
</organism>
<keyword evidence="3" id="KW-1185">Reference proteome</keyword>
<dbReference type="AlphaFoldDB" id="A0ABD6CGG0"/>
<dbReference type="EMBL" id="JBHUDJ010000015">
    <property type="protein sequence ID" value="MFD1589295.1"/>
    <property type="molecule type" value="Genomic_DNA"/>
</dbReference>
<name>A0ABD6CGG0_9EURY</name>
<protein>
    <submittedName>
        <fullName evidence="2">HalOD1 output domain-containing protein</fullName>
    </submittedName>
</protein>
<evidence type="ECO:0000313" key="2">
    <source>
        <dbReference type="EMBL" id="MFD1589295.1"/>
    </source>
</evidence>
<sequence>MDKSDGCCQTDTRLSPSRKVIHETAARKDVAPTDLPPLHRVIDPDALDALFDPTVNAARMDGTTTFEYAGYDVTVHADGYVEVTLEE</sequence>
<dbReference type="InterPro" id="IPR040624">
    <property type="entry name" value="HalOD1"/>
</dbReference>
<dbReference type="Proteomes" id="UP001597119">
    <property type="component" value="Unassembled WGS sequence"/>
</dbReference>
<evidence type="ECO:0000313" key="3">
    <source>
        <dbReference type="Proteomes" id="UP001597119"/>
    </source>
</evidence>
<proteinExistence type="predicted"/>
<dbReference type="RefSeq" id="WP_247381317.1">
    <property type="nucleotide sequence ID" value="NZ_JALLGV010000009.1"/>
</dbReference>